<accession>X1NQ78</accession>
<reference evidence="2" key="1">
    <citation type="journal article" date="2014" name="Front. Microbiol.">
        <title>High frequency of phylogenetically diverse reductive dehalogenase-homologous genes in deep subseafloor sedimentary metagenomes.</title>
        <authorList>
            <person name="Kawai M."/>
            <person name="Futagami T."/>
            <person name="Toyoda A."/>
            <person name="Takaki Y."/>
            <person name="Nishi S."/>
            <person name="Hori S."/>
            <person name="Arai W."/>
            <person name="Tsubouchi T."/>
            <person name="Morono Y."/>
            <person name="Uchiyama I."/>
            <person name="Ito T."/>
            <person name="Fujiyama A."/>
            <person name="Inagaki F."/>
            <person name="Takami H."/>
        </authorList>
    </citation>
    <scope>NUCLEOTIDE SEQUENCE</scope>
    <source>
        <strain evidence="2">Expedition CK06-06</strain>
    </source>
</reference>
<keyword evidence="1" id="KW-0812">Transmembrane</keyword>
<keyword evidence="1" id="KW-0472">Membrane</keyword>
<evidence type="ECO:0000256" key="1">
    <source>
        <dbReference type="SAM" id="Phobius"/>
    </source>
</evidence>
<feature type="transmembrane region" description="Helical" evidence="1">
    <location>
        <begin position="38"/>
        <end position="59"/>
    </location>
</feature>
<dbReference type="InterPro" id="IPR038377">
    <property type="entry name" value="Na/Glc_symporter_sf"/>
</dbReference>
<name>X1NQ78_9ZZZZ</name>
<gene>
    <name evidence="2" type="ORF">S06H3_41680</name>
</gene>
<dbReference type="EMBL" id="BARV01025715">
    <property type="protein sequence ID" value="GAI46182.1"/>
    <property type="molecule type" value="Genomic_DNA"/>
</dbReference>
<feature type="transmembrane region" description="Helical" evidence="1">
    <location>
        <begin position="68"/>
        <end position="88"/>
    </location>
</feature>
<evidence type="ECO:0000313" key="2">
    <source>
        <dbReference type="EMBL" id="GAI46182.1"/>
    </source>
</evidence>
<feature type="non-terminal residue" evidence="2">
    <location>
        <position position="1"/>
    </location>
</feature>
<dbReference type="Gene3D" id="1.20.1730.10">
    <property type="entry name" value="Sodium/glucose cotransporter"/>
    <property type="match status" value="1"/>
</dbReference>
<proteinExistence type="predicted"/>
<protein>
    <submittedName>
        <fullName evidence="2">Uncharacterized protein</fullName>
    </submittedName>
</protein>
<organism evidence="2">
    <name type="scientific">marine sediment metagenome</name>
    <dbReference type="NCBI Taxonomy" id="412755"/>
    <lineage>
        <taxon>unclassified sequences</taxon>
        <taxon>metagenomes</taxon>
        <taxon>ecological metagenomes</taxon>
    </lineage>
</organism>
<feature type="transmembrane region" description="Helical" evidence="1">
    <location>
        <begin position="94"/>
        <end position="113"/>
    </location>
</feature>
<comment type="caution">
    <text evidence="2">The sequence shown here is derived from an EMBL/GenBank/DDBJ whole genome shotgun (WGS) entry which is preliminary data.</text>
</comment>
<dbReference type="AlphaFoldDB" id="X1NQ78"/>
<keyword evidence="1" id="KW-1133">Transmembrane helix</keyword>
<feature type="transmembrane region" description="Helical" evidence="1">
    <location>
        <begin position="12"/>
        <end position="32"/>
    </location>
</feature>
<sequence>SLLSGDEQRILLFTRIAILFFGLAAMVFSIFSSDELVLLARVSFAGTSLVGPLVLAGIFSRRPPGPEVIIAAAVGVLLFLASLLNLIPSMIGPLRLDLLLLAIGAFTLASVHYRNYRFKNPGLGRDGY</sequence>